<dbReference type="EMBL" id="FNVG01000008">
    <property type="protein sequence ID" value="SEG19357.1"/>
    <property type="molecule type" value="Genomic_DNA"/>
</dbReference>
<gene>
    <name evidence="1" type="ORF">SAMN04488244_108152</name>
</gene>
<keyword evidence="2" id="KW-1185">Reference proteome</keyword>
<organism evidence="1 2">
    <name type="scientific">Vibrio hangzhouensis</name>
    <dbReference type="NCBI Taxonomy" id="462991"/>
    <lineage>
        <taxon>Bacteria</taxon>
        <taxon>Pseudomonadati</taxon>
        <taxon>Pseudomonadota</taxon>
        <taxon>Gammaproteobacteria</taxon>
        <taxon>Vibrionales</taxon>
        <taxon>Vibrionaceae</taxon>
        <taxon>Vibrio</taxon>
    </lineage>
</organism>
<proteinExistence type="predicted"/>
<dbReference type="Proteomes" id="UP000236721">
    <property type="component" value="Unassembled WGS sequence"/>
</dbReference>
<name>A0A1H5Y6Q5_9VIBR</name>
<reference evidence="2" key="1">
    <citation type="submission" date="2016-10" db="EMBL/GenBank/DDBJ databases">
        <authorList>
            <person name="Varghese N."/>
            <person name="Submissions S."/>
        </authorList>
    </citation>
    <scope>NUCLEOTIDE SEQUENCE [LARGE SCALE GENOMIC DNA]</scope>
    <source>
        <strain evidence="2">CGMCC 1.7062</strain>
    </source>
</reference>
<protein>
    <submittedName>
        <fullName evidence="1">Putative transposase</fullName>
    </submittedName>
</protein>
<dbReference type="PANTHER" id="PTHR46889">
    <property type="entry name" value="TRANSPOSASE INSF FOR INSERTION SEQUENCE IS3B-RELATED"/>
    <property type="match status" value="1"/>
</dbReference>
<dbReference type="PANTHER" id="PTHR46889:SF4">
    <property type="entry name" value="TRANSPOSASE INSO FOR INSERTION SEQUENCE ELEMENT IS911B-RELATED"/>
    <property type="match status" value="1"/>
</dbReference>
<sequence length="70" mass="8197">MLQSEGFEVERFKVRKLMQEAELISKQPGSHRYKQAKSERPDIPNLLKREFSVATPNEVWCGDINYIWSG</sequence>
<evidence type="ECO:0000313" key="1">
    <source>
        <dbReference type="EMBL" id="SEG19357.1"/>
    </source>
</evidence>
<accession>A0A1H5Y6Q5</accession>
<dbReference type="InterPro" id="IPR050900">
    <property type="entry name" value="Transposase_IS3/IS150/IS904"/>
</dbReference>
<dbReference type="AlphaFoldDB" id="A0A1H5Y6Q5"/>
<evidence type="ECO:0000313" key="2">
    <source>
        <dbReference type="Proteomes" id="UP000236721"/>
    </source>
</evidence>